<name>T1BZV5_9ZZZZ</name>
<dbReference type="EMBL" id="AUZX01007653">
    <property type="protein sequence ID" value="EQD58574.1"/>
    <property type="molecule type" value="Genomic_DNA"/>
</dbReference>
<accession>T1BZV5</accession>
<feature type="non-terminal residue" evidence="1">
    <location>
        <position position="1"/>
    </location>
</feature>
<protein>
    <submittedName>
        <fullName evidence="1">Uncharacterized protein</fullName>
    </submittedName>
</protein>
<reference evidence="1" key="1">
    <citation type="submission" date="2013-08" db="EMBL/GenBank/DDBJ databases">
        <authorList>
            <person name="Mendez C."/>
            <person name="Richter M."/>
            <person name="Ferrer M."/>
            <person name="Sanchez J."/>
        </authorList>
    </citation>
    <scope>NUCLEOTIDE SEQUENCE</scope>
</reference>
<organism evidence="1">
    <name type="scientific">mine drainage metagenome</name>
    <dbReference type="NCBI Taxonomy" id="410659"/>
    <lineage>
        <taxon>unclassified sequences</taxon>
        <taxon>metagenomes</taxon>
        <taxon>ecological metagenomes</taxon>
    </lineage>
</organism>
<reference evidence="1" key="2">
    <citation type="journal article" date="2014" name="ISME J.">
        <title>Microbial stratification in low pH oxic and suboxic macroscopic growths along an acid mine drainage.</title>
        <authorList>
            <person name="Mendez-Garcia C."/>
            <person name="Mesa V."/>
            <person name="Sprenger R.R."/>
            <person name="Richter M."/>
            <person name="Diez M.S."/>
            <person name="Solano J."/>
            <person name="Bargiela R."/>
            <person name="Golyshina O.V."/>
            <person name="Manteca A."/>
            <person name="Ramos J.L."/>
            <person name="Gallego J.R."/>
            <person name="Llorente I."/>
            <person name="Martins Dos Santos V.A."/>
            <person name="Jensen O.N."/>
            <person name="Pelaez A.I."/>
            <person name="Sanchez J."/>
            <person name="Ferrer M."/>
        </authorList>
    </citation>
    <scope>NUCLEOTIDE SEQUENCE</scope>
</reference>
<evidence type="ECO:0000313" key="1">
    <source>
        <dbReference type="EMBL" id="EQD58574.1"/>
    </source>
</evidence>
<proteinExistence type="predicted"/>
<sequence length="101" mass="11615">RQRPERGVWVMEPVARALNGRDAEEMRNGFHTEVFNSRGAHLVNPTGKPERELAELWRQRAESVENVGFARFAATLKDLAKSYDRDADRIIAEHKSENPEE</sequence>
<gene>
    <name evidence="1" type="ORF">B1A_10741</name>
</gene>
<comment type="caution">
    <text evidence="1">The sequence shown here is derived from an EMBL/GenBank/DDBJ whole genome shotgun (WGS) entry which is preliminary data.</text>
</comment>
<dbReference type="AlphaFoldDB" id="T1BZV5"/>